<dbReference type="InterPro" id="IPR024961">
    <property type="entry name" value="T2SS_GspC_N"/>
</dbReference>
<evidence type="ECO:0000313" key="12">
    <source>
        <dbReference type="Proteomes" id="UP001162811"/>
    </source>
</evidence>
<keyword evidence="6" id="KW-0653">Protein transport</keyword>
<evidence type="ECO:0000256" key="2">
    <source>
        <dbReference type="ARBA" id="ARBA00022448"/>
    </source>
</evidence>
<dbReference type="Proteomes" id="UP001162811">
    <property type="component" value="Unassembled WGS sequence"/>
</dbReference>
<sequence length="236" mass="23303">MTARQSSRLLSLALFAALCALLTHWVLTLSSLRSLSAPREARVAQTDALETGAAVTLFGGGPQNGPRDVQVIGVVADLADGGGAAIVSVDGGAPQAVRAGKSLSSNLKLVEIKARSVVIERNGARQEIPLPANAVAGVSPANRNAAPMPTMPLPPSGAAAPLSTPATPPVPPAAPAVANNPANTAMPGAMLPIAPAQINTGEPGANPQGGGGIAGPRHRAAAAARKGDAADPVADH</sequence>
<feature type="domain" description="Type II secretion system protein GspC N-terminal" evidence="10">
    <location>
        <begin position="68"/>
        <end position="129"/>
    </location>
</feature>
<name>A0ABT1ARN8_9RALS</name>
<reference evidence="11" key="2">
    <citation type="journal article" date="2023" name="Front. Microbiol.">
        <title>Ralstonia chuxiongensis sp. nov., Ralstonia mojiangensis sp. nov., and Ralstonia soli sp. nov., isolated from tobacco fields, are three novel species in the family Burkholderiaceae.</title>
        <authorList>
            <person name="Lu C.H."/>
            <person name="Zhang Y.Y."/>
            <person name="Jiang N."/>
            <person name="Chen W."/>
            <person name="Shao X."/>
            <person name="Zhao Z.M."/>
            <person name="Lu W.L."/>
            <person name="Hu X."/>
            <person name="Xi Y.X."/>
            <person name="Zou S.Y."/>
            <person name="Wei Q.J."/>
            <person name="Lin Z.L."/>
            <person name="Gong L."/>
            <person name="Gai X.T."/>
            <person name="Zhang L.Q."/>
            <person name="Li J.Y."/>
            <person name="Jin Y."/>
            <person name="Xia Z.Y."/>
        </authorList>
    </citation>
    <scope>NUCLEOTIDE SEQUENCE</scope>
    <source>
        <strain evidence="11">21MJYT02-11</strain>
    </source>
</reference>
<evidence type="ECO:0000313" key="11">
    <source>
        <dbReference type="EMBL" id="MCO5400707.1"/>
    </source>
</evidence>
<comment type="subcellular location">
    <subcellularLocation>
        <location evidence="1">Cell inner membrane</location>
    </subcellularLocation>
</comment>
<feature type="compositionally biased region" description="Low complexity" evidence="9">
    <location>
        <begin position="156"/>
        <end position="165"/>
    </location>
</feature>
<feature type="compositionally biased region" description="Basic and acidic residues" evidence="9">
    <location>
        <begin position="225"/>
        <end position="236"/>
    </location>
</feature>
<dbReference type="Pfam" id="PF11356">
    <property type="entry name" value="T2SSC"/>
    <property type="match status" value="1"/>
</dbReference>
<comment type="caution">
    <text evidence="11">The sequence shown here is derived from an EMBL/GenBank/DDBJ whole genome shotgun (WGS) entry which is preliminary data.</text>
</comment>
<dbReference type="Gene3D" id="2.30.30.830">
    <property type="match status" value="1"/>
</dbReference>
<evidence type="ECO:0000256" key="1">
    <source>
        <dbReference type="ARBA" id="ARBA00004533"/>
    </source>
</evidence>
<protein>
    <submittedName>
        <fullName evidence="11">Pilus assembly protein PilZ</fullName>
    </submittedName>
</protein>
<feature type="region of interest" description="Disordered" evidence="9">
    <location>
        <begin position="148"/>
        <end position="167"/>
    </location>
</feature>
<proteinExistence type="predicted"/>
<keyword evidence="2" id="KW-0813">Transport</keyword>
<dbReference type="RefSeq" id="WP_252683373.1">
    <property type="nucleotide sequence ID" value="NZ_JAMXHT010000008.1"/>
</dbReference>
<dbReference type="EMBL" id="JAMXHT010000008">
    <property type="protein sequence ID" value="MCO5400707.1"/>
    <property type="molecule type" value="Genomic_DNA"/>
</dbReference>
<evidence type="ECO:0000256" key="8">
    <source>
        <dbReference type="ARBA" id="ARBA00023136"/>
    </source>
</evidence>
<evidence type="ECO:0000256" key="5">
    <source>
        <dbReference type="ARBA" id="ARBA00022692"/>
    </source>
</evidence>
<organism evidence="11 12">
    <name type="scientific">Ralstonia soli</name>
    <dbReference type="NCBI Taxonomy" id="2953896"/>
    <lineage>
        <taxon>Bacteria</taxon>
        <taxon>Pseudomonadati</taxon>
        <taxon>Pseudomonadota</taxon>
        <taxon>Betaproteobacteria</taxon>
        <taxon>Burkholderiales</taxon>
        <taxon>Burkholderiaceae</taxon>
        <taxon>Ralstonia</taxon>
    </lineage>
</organism>
<keyword evidence="7" id="KW-1133">Transmembrane helix</keyword>
<keyword evidence="12" id="KW-1185">Reference proteome</keyword>
<evidence type="ECO:0000256" key="4">
    <source>
        <dbReference type="ARBA" id="ARBA00022519"/>
    </source>
</evidence>
<evidence type="ECO:0000256" key="7">
    <source>
        <dbReference type="ARBA" id="ARBA00022989"/>
    </source>
</evidence>
<evidence type="ECO:0000256" key="3">
    <source>
        <dbReference type="ARBA" id="ARBA00022475"/>
    </source>
</evidence>
<reference evidence="11" key="1">
    <citation type="submission" date="2022-06" db="EMBL/GenBank/DDBJ databases">
        <authorList>
            <person name="Lu C.-H."/>
        </authorList>
    </citation>
    <scope>NUCLEOTIDE SEQUENCE</scope>
    <source>
        <strain evidence="11">21MJYT02-11</strain>
    </source>
</reference>
<keyword evidence="3" id="KW-1003">Cell membrane</keyword>
<keyword evidence="5" id="KW-0812">Transmembrane</keyword>
<keyword evidence="4" id="KW-0997">Cell inner membrane</keyword>
<accession>A0ABT1ARN8</accession>
<evidence type="ECO:0000256" key="9">
    <source>
        <dbReference type="SAM" id="MobiDB-lite"/>
    </source>
</evidence>
<gene>
    <name evidence="11" type="ORF">NG900_21115</name>
</gene>
<evidence type="ECO:0000256" key="6">
    <source>
        <dbReference type="ARBA" id="ARBA00022927"/>
    </source>
</evidence>
<feature type="region of interest" description="Disordered" evidence="9">
    <location>
        <begin position="199"/>
        <end position="236"/>
    </location>
</feature>
<keyword evidence="8" id="KW-0472">Membrane</keyword>
<evidence type="ECO:0000259" key="10">
    <source>
        <dbReference type="Pfam" id="PF11356"/>
    </source>
</evidence>